<dbReference type="Gene3D" id="1.50.40.10">
    <property type="entry name" value="Mitochondrial carrier domain"/>
    <property type="match status" value="1"/>
</dbReference>
<protein>
    <submittedName>
        <fullName evidence="7">Mitochondrial folate transporter/carrier-like</fullName>
    </submittedName>
</protein>
<comment type="similarity">
    <text evidence="2 6">Belongs to the mitochondrial carrier (TC 2.A.29) family.</text>
</comment>
<name>A0A1V9X2U1_9ACAR</name>
<evidence type="ECO:0000256" key="3">
    <source>
        <dbReference type="ARBA" id="ARBA00022692"/>
    </source>
</evidence>
<evidence type="ECO:0000313" key="8">
    <source>
        <dbReference type="Proteomes" id="UP000192247"/>
    </source>
</evidence>
<dbReference type="STRING" id="418985.A0A1V9X2U1"/>
<dbReference type="PROSITE" id="PS50920">
    <property type="entry name" value="SOLCAR"/>
    <property type="match status" value="1"/>
</dbReference>
<dbReference type="EMBL" id="MNPL01027747">
    <property type="protein sequence ID" value="OQR67713.1"/>
    <property type="molecule type" value="Genomic_DNA"/>
</dbReference>
<keyword evidence="3 5" id="KW-0812">Transmembrane</keyword>
<evidence type="ECO:0000256" key="6">
    <source>
        <dbReference type="RuleBase" id="RU000488"/>
    </source>
</evidence>
<dbReference type="AlphaFoldDB" id="A0A1V9X2U1"/>
<evidence type="ECO:0000313" key="7">
    <source>
        <dbReference type="EMBL" id="OQR67713.1"/>
    </source>
</evidence>
<dbReference type="SUPFAM" id="SSF103506">
    <property type="entry name" value="Mitochondrial carrier"/>
    <property type="match status" value="1"/>
</dbReference>
<evidence type="ECO:0000256" key="2">
    <source>
        <dbReference type="ARBA" id="ARBA00006375"/>
    </source>
</evidence>
<keyword evidence="6" id="KW-0813">Transport</keyword>
<sequence>MIAAPSSENGKNIEKRATLCKILPTLRYEYLVAGVAGGTLSTLTVHPFDLLKIRLSVNDGHKGRPVYRGLLHSARIIWHTEGIRGFYQVSTQYIQPLVQRRKMAGAIVKIFVTNKLEELVLTANDKQRKCMV</sequence>
<comment type="caution">
    <text evidence="7">The sequence shown here is derived from an EMBL/GenBank/DDBJ whole genome shotgun (WGS) entry which is preliminary data.</text>
</comment>
<reference evidence="7 8" key="1">
    <citation type="journal article" date="2017" name="Gigascience">
        <title>Draft genome of the honey bee ectoparasitic mite, Tropilaelaps mercedesae, is shaped by the parasitic life history.</title>
        <authorList>
            <person name="Dong X."/>
            <person name="Armstrong S.D."/>
            <person name="Xia D."/>
            <person name="Makepeace B.L."/>
            <person name="Darby A.C."/>
            <person name="Kadowaki T."/>
        </authorList>
    </citation>
    <scope>NUCLEOTIDE SEQUENCE [LARGE SCALE GENOMIC DNA]</scope>
    <source>
        <strain evidence="7">Wuxi-XJTLU</strain>
    </source>
</reference>
<gene>
    <name evidence="7" type="ORF">BIW11_13351</name>
</gene>
<dbReference type="InterPro" id="IPR018108">
    <property type="entry name" value="MCP_transmembrane"/>
</dbReference>
<proteinExistence type="inferred from homology"/>
<dbReference type="InterPro" id="IPR023395">
    <property type="entry name" value="MCP_dom_sf"/>
</dbReference>
<keyword evidence="4 5" id="KW-0472">Membrane</keyword>
<keyword evidence="8" id="KW-1185">Reference proteome</keyword>
<evidence type="ECO:0000256" key="5">
    <source>
        <dbReference type="PROSITE-ProRule" id="PRU00282"/>
    </source>
</evidence>
<dbReference type="Pfam" id="PF00153">
    <property type="entry name" value="Mito_carr"/>
    <property type="match status" value="1"/>
</dbReference>
<dbReference type="GO" id="GO:0016020">
    <property type="term" value="C:membrane"/>
    <property type="evidence" value="ECO:0007669"/>
    <property type="project" value="UniProtKB-SubCell"/>
</dbReference>
<accession>A0A1V9X2U1</accession>
<dbReference type="Proteomes" id="UP000192247">
    <property type="component" value="Unassembled WGS sequence"/>
</dbReference>
<dbReference type="InParanoid" id="A0A1V9X2U1"/>
<evidence type="ECO:0000256" key="1">
    <source>
        <dbReference type="ARBA" id="ARBA00004141"/>
    </source>
</evidence>
<evidence type="ECO:0000256" key="4">
    <source>
        <dbReference type="ARBA" id="ARBA00023136"/>
    </source>
</evidence>
<comment type="subcellular location">
    <subcellularLocation>
        <location evidence="1">Membrane</location>
        <topology evidence="1">Multi-pass membrane protein</topology>
    </subcellularLocation>
</comment>
<dbReference type="OrthoDB" id="428293at2759"/>
<organism evidence="7 8">
    <name type="scientific">Tropilaelaps mercedesae</name>
    <dbReference type="NCBI Taxonomy" id="418985"/>
    <lineage>
        <taxon>Eukaryota</taxon>
        <taxon>Metazoa</taxon>
        <taxon>Ecdysozoa</taxon>
        <taxon>Arthropoda</taxon>
        <taxon>Chelicerata</taxon>
        <taxon>Arachnida</taxon>
        <taxon>Acari</taxon>
        <taxon>Parasitiformes</taxon>
        <taxon>Mesostigmata</taxon>
        <taxon>Gamasina</taxon>
        <taxon>Dermanyssoidea</taxon>
        <taxon>Laelapidae</taxon>
        <taxon>Tropilaelaps</taxon>
    </lineage>
</organism>
<feature type="repeat" description="Solcar" evidence="5">
    <location>
        <begin position="28"/>
        <end position="114"/>
    </location>
</feature>